<dbReference type="InterPro" id="IPR036610">
    <property type="entry name" value="PEBP-like_sf"/>
</dbReference>
<keyword evidence="4" id="KW-1185">Reference proteome</keyword>
<dbReference type="PANTHER" id="PTHR11362:SF82">
    <property type="entry name" value="PHOSPHATIDYLETHANOLAMINE-BINDING PROTEIN 4"/>
    <property type="match status" value="1"/>
</dbReference>
<dbReference type="SUPFAM" id="SSF49777">
    <property type="entry name" value="PEBP-like"/>
    <property type="match status" value="1"/>
</dbReference>
<proteinExistence type="inferred from homology"/>
<dbReference type="PROSITE" id="PS01220">
    <property type="entry name" value="PBP"/>
    <property type="match status" value="1"/>
</dbReference>
<reference evidence="3" key="1">
    <citation type="submission" date="2022-03" db="EMBL/GenBank/DDBJ databases">
        <authorList>
            <person name="Sayadi A."/>
        </authorList>
    </citation>
    <scope>NUCLEOTIDE SEQUENCE</scope>
</reference>
<comment type="caution">
    <text evidence="3">The sequence shown here is derived from an EMBL/GenBank/DDBJ whole genome shotgun (WGS) entry which is preliminary data.</text>
</comment>
<name>A0A9P0K9V9_ACAOB</name>
<evidence type="ECO:0000256" key="1">
    <source>
        <dbReference type="ARBA" id="ARBA00007091"/>
    </source>
</evidence>
<dbReference type="OrthoDB" id="2506647at2759"/>
<comment type="similarity">
    <text evidence="1">Belongs to the phosphatidylethanolamine-binding protein family.</text>
</comment>
<feature type="signal peptide" evidence="2">
    <location>
        <begin position="1"/>
        <end position="19"/>
    </location>
</feature>
<dbReference type="Pfam" id="PF01161">
    <property type="entry name" value="PBP"/>
    <property type="match status" value="1"/>
</dbReference>
<dbReference type="EMBL" id="CAKOFQ010006780">
    <property type="protein sequence ID" value="CAH1970963.1"/>
    <property type="molecule type" value="Genomic_DNA"/>
</dbReference>
<evidence type="ECO:0000313" key="4">
    <source>
        <dbReference type="Proteomes" id="UP001152888"/>
    </source>
</evidence>
<gene>
    <name evidence="3" type="ORF">ACAOBT_LOCUS9197</name>
</gene>
<evidence type="ECO:0000313" key="3">
    <source>
        <dbReference type="EMBL" id="CAH1970963.1"/>
    </source>
</evidence>
<dbReference type="PANTHER" id="PTHR11362">
    <property type="entry name" value="PHOSPHATIDYLETHANOLAMINE-BINDING PROTEIN"/>
    <property type="match status" value="1"/>
</dbReference>
<dbReference type="InterPro" id="IPR001858">
    <property type="entry name" value="Phosphatidylethanolamine-bd_CS"/>
</dbReference>
<dbReference type="CDD" id="cd00866">
    <property type="entry name" value="PEBP_euk"/>
    <property type="match status" value="1"/>
</dbReference>
<dbReference type="Proteomes" id="UP001152888">
    <property type="component" value="Unassembled WGS sequence"/>
</dbReference>
<sequence length="203" mass="22733">MNYSILVVFFGTVISAALCADDVKQAFTKNQIKPDVVSDVPEKTIEVKYKNGKDVKLGNELTPTQVKDKPDVKYEGQADAYYTLIMTDPDAPSRKNPTRREWQHWLVVNIPGTNVNAGETISEYVGSAPPKGSGLHRYVFVLYKQPGKVQYNEPKHSATDGNRGNFNTNNFAKKYNLGKPIAGNFFQAQWDDYVPTAHKKLGF</sequence>
<keyword evidence="2" id="KW-0732">Signal</keyword>
<organism evidence="3 4">
    <name type="scientific">Acanthoscelides obtectus</name>
    <name type="common">Bean weevil</name>
    <name type="synonym">Bruchus obtectus</name>
    <dbReference type="NCBI Taxonomy" id="200917"/>
    <lineage>
        <taxon>Eukaryota</taxon>
        <taxon>Metazoa</taxon>
        <taxon>Ecdysozoa</taxon>
        <taxon>Arthropoda</taxon>
        <taxon>Hexapoda</taxon>
        <taxon>Insecta</taxon>
        <taxon>Pterygota</taxon>
        <taxon>Neoptera</taxon>
        <taxon>Endopterygota</taxon>
        <taxon>Coleoptera</taxon>
        <taxon>Polyphaga</taxon>
        <taxon>Cucujiformia</taxon>
        <taxon>Chrysomeloidea</taxon>
        <taxon>Chrysomelidae</taxon>
        <taxon>Bruchinae</taxon>
        <taxon>Bruchini</taxon>
        <taxon>Acanthoscelides</taxon>
    </lineage>
</organism>
<dbReference type="InterPro" id="IPR035810">
    <property type="entry name" value="PEBP_euk"/>
</dbReference>
<evidence type="ECO:0000256" key="2">
    <source>
        <dbReference type="SAM" id="SignalP"/>
    </source>
</evidence>
<dbReference type="Gene3D" id="3.90.280.10">
    <property type="entry name" value="PEBP-like"/>
    <property type="match status" value="1"/>
</dbReference>
<protein>
    <submittedName>
        <fullName evidence="3">Uncharacterized protein</fullName>
    </submittedName>
</protein>
<dbReference type="AlphaFoldDB" id="A0A9P0K9V9"/>
<feature type="chain" id="PRO_5040178247" evidence="2">
    <location>
        <begin position="20"/>
        <end position="203"/>
    </location>
</feature>
<accession>A0A9P0K9V9</accession>
<dbReference type="InterPro" id="IPR008914">
    <property type="entry name" value="PEBP"/>
</dbReference>